<sequence>MAYQRRILHYGTDPDDFLDMIQEEAVAGCWFDLHRLGGCGAGELRLKQGFVDRANLQPGEWIAFEYASDERWYFGRIEQIDTVSPAGMRIQLQGAGIQLNEVFPGALQPNDAGAKPHLYVREDRFSADPDRPWESADSVVNSRELVDQLLQQYVVPGTHILREPTLLETGPLADDVTSAKFRGEESVRAIVKDLAMRARNASWGVDAERRFYFLQQKTDEQLELREEIDLTKLSETRSRDLLFNRLVLTGDYVYDRAEQSDQIARRSYRWRGSYRHVSSVEDHGERRIRLWVPWIRTAEDSRAFASEFLRTYSRLTSRYLLETTARSSLPIPWQGRVCLRDRQGTVLTEMQPETIRVLFDHAPRFRMELGPLDPHELWPEPPHDERWELPEAVSSGFGGSDYPTLTQNPPPPGLSSGPGGSSGTSAGNTEIGSSDSSAMSDESLNSEESLESSVSSGYGSSGYDSSQADSSSQGDESSSGPGGSSSAGGSSSEPGSSVVEHSSNGSEGSSSEVWYSSGEPGSESEPASSQWESSDWQSLQSQPESQQESVESLPTSDESGGPSNWTMYPY</sequence>
<feature type="compositionally biased region" description="Low complexity" evidence="1">
    <location>
        <begin position="451"/>
        <end position="479"/>
    </location>
</feature>
<accession>F0SKQ2</accession>
<feature type="compositionally biased region" description="Low complexity" evidence="1">
    <location>
        <begin position="433"/>
        <end position="443"/>
    </location>
</feature>
<evidence type="ECO:0000313" key="3">
    <source>
        <dbReference type="Proteomes" id="UP000006860"/>
    </source>
</evidence>
<feature type="compositionally biased region" description="Polar residues" evidence="1">
    <location>
        <begin position="555"/>
        <end position="570"/>
    </location>
</feature>
<proteinExistence type="predicted"/>
<dbReference type="RefSeq" id="WP_013627455.1">
    <property type="nucleotide sequence ID" value="NC_015174.1"/>
</dbReference>
<dbReference type="OrthoDB" id="210892at2"/>
<dbReference type="HOGENOM" id="CLU_478071_0_0_0"/>
<dbReference type="STRING" id="756272.Plabr_1104"/>
<feature type="compositionally biased region" description="Low complexity" evidence="1">
    <location>
        <begin position="487"/>
        <end position="529"/>
    </location>
</feature>
<feature type="region of interest" description="Disordered" evidence="1">
    <location>
        <begin position="392"/>
        <end position="570"/>
    </location>
</feature>
<reference evidence="3" key="1">
    <citation type="submission" date="2011-02" db="EMBL/GenBank/DDBJ databases">
        <title>The complete genome of Planctomyces brasiliensis DSM 5305.</title>
        <authorList>
            <person name="Lucas S."/>
            <person name="Copeland A."/>
            <person name="Lapidus A."/>
            <person name="Bruce D."/>
            <person name="Goodwin L."/>
            <person name="Pitluck S."/>
            <person name="Kyrpides N."/>
            <person name="Mavromatis K."/>
            <person name="Pagani I."/>
            <person name="Ivanova N."/>
            <person name="Ovchinnikova G."/>
            <person name="Lu M."/>
            <person name="Detter J.C."/>
            <person name="Han C."/>
            <person name="Land M."/>
            <person name="Hauser L."/>
            <person name="Markowitz V."/>
            <person name="Cheng J.-F."/>
            <person name="Hugenholtz P."/>
            <person name="Woyke T."/>
            <person name="Wu D."/>
            <person name="Tindall B."/>
            <person name="Pomrenke H.G."/>
            <person name="Brambilla E."/>
            <person name="Klenk H.-P."/>
            <person name="Eisen J.A."/>
        </authorList>
    </citation>
    <scope>NUCLEOTIDE SEQUENCE [LARGE SCALE GENOMIC DNA]</scope>
    <source>
        <strain evidence="3">ATCC 49424 / DSM 5305 / JCM 21570 / NBRC 103401 / IFAM 1448</strain>
    </source>
</reference>
<organism evidence="2 3">
    <name type="scientific">Rubinisphaera brasiliensis (strain ATCC 49424 / DSM 5305 / JCM 21570 / IAM 15109 / NBRC 103401 / IFAM 1448)</name>
    <name type="common">Planctomyces brasiliensis</name>
    <dbReference type="NCBI Taxonomy" id="756272"/>
    <lineage>
        <taxon>Bacteria</taxon>
        <taxon>Pseudomonadati</taxon>
        <taxon>Planctomycetota</taxon>
        <taxon>Planctomycetia</taxon>
        <taxon>Planctomycetales</taxon>
        <taxon>Planctomycetaceae</taxon>
        <taxon>Rubinisphaera</taxon>
    </lineage>
</organism>
<protein>
    <submittedName>
        <fullName evidence="2">Uncharacterized protein</fullName>
    </submittedName>
</protein>
<dbReference type="Proteomes" id="UP000006860">
    <property type="component" value="Chromosome"/>
</dbReference>
<feature type="compositionally biased region" description="Low complexity" evidence="1">
    <location>
        <begin position="537"/>
        <end position="554"/>
    </location>
</feature>
<name>F0SKQ2_RUBBR</name>
<evidence type="ECO:0000256" key="1">
    <source>
        <dbReference type="SAM" id="MobiDB-lite"/>
    </source>
</evidence>
<keyword evidence="3" id="KW-1185">Reference proteome</keyword>
<dbReference type="EMBL" id="CP002546">
    <property type="protein sequence ID" value="ADY58722.1"/>
    <property type="molecule type" value="Genomic_DNA"/>
</dbReference>
<gene>
    <name evidence="2" type="ordered locus">Plabr_1104</name>
</gene>
<dbReference type="AlphaFoldDB" id="F0SKQ2"/>
<dbReference type="KEGG" id="pbs:Plabr_1104"/>
<evidence type="ECO:0000313" key="2">
    <source>
        <dbReference type="EMBL" id="ADY58722.1"/>
    </source>
</evidence>